<evidence type="ECO:0000256" key="1">
    <source>
        <dbReference type="SAM" id="MobiDB-lite"/>
    </source>
</evidence>
<evidence type="ECO:0000256" key="2">
    <source>
        <dbReference type="SAM" id="Phobius"/>
    </source>
</evidence>
<feature type="transmembrane region" description="Helical" evidence="2">
    <location>
        <begin position="240"/>
        <end position="260"/>
    </location>
</feature>
<comment type="caution">
    <text evidence="3">The sequence shown here is derived from an EMBL/GenBank/DDBJ whole genome shotgun (WGS) entry which is preliminary data.</text>
</comment>
<accession>A0ABR1LST8</accession>
<dbReference type="Proteomes" id="UP001365128">
    <property type="component" value="Unassembled WGS sequence"/>
</dbReference>
<evidence type="ECO:0000313" key="3">
    <source>
        <dbReference type="EMBL" id="KAK7537754.1"/>
    </source>
</evidence>
<protein>
    <submittedName>
        <fullName evidence="3">Uncharacterized protein</fullName>
    </submittedName>
</protein>
<feature type="compositionally biased region" description="Polar residues" evidence="1">
    <location>
        <begin position="66"/>
        <end position="79"/>
    </location>
</feature>
<reference evidence="3 4" key="1">
    <citation type="submission" date="2024-04" db="EMBL/GenBank/DDBJ databases">
        <title>Phyllosticta paracitricarpa is synonymous to the EU quarantine fungus P. citricarpa based on phylogenomic analyses.</title>
        <authorList>
            <consortium name="Lawrence Berkeley National Laboratory"/>
            <person name="Van Ingen-Buijs V.A."/>
            <person name="Van Westerhoven A.C."/>
            <person name="Haridas S."/>
            <person name="Skiadas P."/>
            <person name="Martin F."/>
            <person name="Groenewald J.Z."/>
            <person name="Crous P.W."/>
            <person name="Seidl M.F."/>
        </authorList>
    </citation>
    <scope>NUCLEOTIDE SEQUENCE [LARGE SCALE GENOMIC DNA]</scope>
    <source>
        <strain evidence="3 4">CBS 122670</strain>
    </source>
</reference>
<feature type="region of interest" description="Disordered" evidence="1">
    <location>
        <begin position="60"/>
        <end position="88"/>
    </location>
</feature>
<sequence>MEAPRALKRNGIAASAVGLIDASTSLFSFFSTNWTSTSSTTFTRHGTGWNRVLADVQDRSHRRQLSSRTDVTYDSTGPRRSNHLVRPPPSTFTLPLSHGIPPVHCLAPAEVDSAPSGARSISRFIATVGALPIPWLERGCTHVQVPTGLPHGCLLCGTSTWDGSSFGSMGVCILFLPRGLFQLELFGGFDRGCATRRLPCGCFSSNQLLVGGFDRGCEVCASICGCFSSKRRSLDLPVRGSTTTAFLFFFSFFFVFLDYYDYYRFCWV</sequence>
<name>A0ABR1LST8_9PEZI</name>
<proteinExistence type="predicted"/>
<dbReference type="EMBL" id="JBBPDW010000033">
    <property type="protein sequence ID" value="KAK7537754.1"/>
    <property type="molecule type" value="Genomic_DNA"/>
</dbReference>
<organism evidence="3 4">
    <name type="scientific">Phyllosticta citricarpa</name>
    <dbReference type="NCBI Taxonomy" id="55181"/>
    <lineage>
        <taxon>Eukaryota</taxon>
        <taxon>Fungi</taxon>
        <taxon>Dikarya</taxon>
        <taxon>Ascomycota</taxon>
        <taxon>Pezizomycotina</taxon>
        <taxon>Dothideomycetes</taxon>
        <taxon>Dothideomycetes incertae sedis</taxon>
        <taxon>Botryosphaeriales</taxon>
        <taxon>Phyllostictaceae</taxon>
        <taxon>Phyllosticta</taxon>
    </lineage>
</organism>
<gene>
    <name evidence="3" type="ORF">IWX46DRAFT_249568</name>
</gene>
<evidence type="ECO:0000313" key="4">
    <source>
        <dbReference type="Proteomes" id="UP001365128"/>
    </source>
</evidence>
<keyword evidence="2" id="KW-1133">Transmembrane helix</keyword>
<keyword evidence="2" id="KW-0812">Transmembrane</keyword>
<keyword evidence="2" id="KW-0472">Membrane</keyword>
<keyword evidence="4" id="KW-1185">Reference proteome</keyword>